<keyword evidence="1" id="KW-0812">Transmembrane</keyword>
<proteinExistence type="predicted"/>
<sequence>MSEQPERGVVPTKIGPRAKGDFRTIPMSPKLFRILATLALVALCVSAGYAFRNAWVSVALAGYFVAIGVFIKLRTVRKRKRFNADYGGSLDAVRSALDLGRLREVRDEKGENNAVREVCRQVPQLTVAQAMVIVRTL</sequence>
<keyword evidence="1" id="KW-0472">Membrane</keyword>
<dbReference type="EMBL" id="MLJW01000606">
    <property type="protein sequence ID" value="OIQ84600.1"/>
    <property type="molecule type" value="Genomic_DNA"/>
</dbReference>
<organism evidence="2">
    <name type="scientific">mine drainage metagenome</name>
    <dbReference type="NCBI Taxonomy" id="410659"/>
    <lineage>
        <taxon>unclassified sequences</taxon>
        <taxon>metagenomes</taxon>
        <taxon>ecological metagenomes</taxon>
    </lineage>
</organism>
<dbReference type="AlphaFoldDB" id="A0A1J5QMG7"/>
<evidence type="ECO:0000256" key="1">
    <source>
        <dbReference type="SAM" id="Phobius"/>
    </source>
</evidence>
<feature type="transmembrane region" description="Helical" evidence="1">
    <location>
        <begin position="31"/>
        <end position="49"/>
    </location>
</feature>
<accession>A0A1J5QMG7</accession>
<comment type="caution">
    <text evidence="2">The sequence shown here is derived from an EMBL/GenBank/DDBJ whole genome shotgun (WGS) entry which is preliminary data.</text>
</comment>
<name>A0A1J5QMG7_9ZZZZ</name>
<keyword evidence="1" id="KW-1133">Transmembrane helix</keyword>
<evidence type="ECO:0000313" key="2">
    <source>
        <dbReference type="EMBL" id="OIQ84600.1"/>
    </source>
</evidence>
<protein>
    <submittedName>
        <fullName evidence="2">Uncharacterized protein</fullName>
    </submittedName>
</protein>
<reference evidence="2" key="1">
    <citation type="submission" date="2016-10" db="EMBL/GenBank/DDBJ databases">
        <title>Sequence of Gallionella enrichment culture.</title>
        <authorList>
            <person name="Poehlein A."/>
            <person name="Muehling M."/>
            <person name="Daniel R."/>
        </authorList>
    </citation>
    <scope>NUCLEOTIDE SEQUENCE</scope>
</reference>
<feature type="transmembrane region" description="Helical" evidence="1">
    <location>
        <begin position="55"/>
        <end position="73"/>
    </location>
</feature>
<gene>
    <name evidence="2" type="ORF">GALL_335850</name>
</gene>